<keyword evidence="6 9" id="KW-0472">Membrane</keyword>
<feature type="domain" description="TRAP C4-dicarboxylate transport system permease DctM subunit" evidence="10">
    <location>
        <begin position="38"/>
        <end position="246"/>
    </location>
</feature>
<evidence type="ECO:0000256" key="8">
    <source>
        <dbReference type="SAM" id="MobiDB-lite"/>
    </source>
</evidence>
<keyword evidence="4 9" id="KW-0812">Transmembrane</keyword>
<keyword evidence="7" id="KW-0813">Transport</keyword>
<evidence type="ECO:0000256" key="5">
    <source>
        <dbReference type="ARBA" id="ARBA00022989"/>
    </source>
</evidence>
<feature type="transmembrane region" description="Helical" evidence="9">
    <location>
        <begin position="35"/>
        <end position="67"/>
    </location>
</feature>
<feature type="transmembrane region" description="Helical" evidence="9">
    <location>
        <begin position="491"/>
        <end position="510"/>
    </location>
</feature>
<dbReference type="Proteomes" id="UP001482231">
    <property type="component" value="Unassembled WGS sequence"/>
</dbReference>
<evidence type="ECO:0000256" key="2">
    <source>
        <dbReference type="ARBA" id="ARBA00022475"/>
    </source>
</evidence>
<comment type="subcellular location">
    <subcellularLocation>
        <location evidence="1 7">Cell inner membrane</location>
        <topology evidence="1 7">Multi-pass membrane protein</topology>
    </subcellularLocation>
</comment>
<evidence type="ECO:0000256" key="3">
    <source>
        <dbReference type="ARBA" id="ARBA00022519"/>
    </source>
</evidence>
<accession>A0ABV0EFH6</accession>
<feature type="domain" description="TRAP C4-dicarboxylate transport system permease DctM subunit" evidence="10">
    <location>
        <begin position="481"/>
        <end position="702"/>
    </location>
</feature>
<evidence type="ECO:0000313" key="12">
    <source>
        <dbReference type="Proteomes" id="UP001482231"/>
    </source>
</evidence>
<dbReference type="InterPro" id="IPR004681">
    <property type="entry name" value="TRAP_DctM"/>
</dbReference>
<organism evidence="11 12">
    <name type="scientific">Thiobacter aerophilum</name>
    <dbReference type="NCBI Taxonomy" id="3121275"/>
    <lineage>
        <taxon>Bacteria</taxon>
        <taxon>Pseudomonadati</taxon>
        <taxon>Pseudomonadota</taxon>
        <taxon>Betaproteobacteria</taxon>
        <taxon>Burkholderiales</taxon>
        <taxon>Thiobacteraceae</taxon>
        <taxon>Thiobacter</taxon>
    </lineage>
</organism>
<evidence type="ECO:0000313" key="11">
    <source>
        <dbReference type="EMBL" id="MEO1767395.1"/>
    </source>
</evidence>
<name>A0ABV0EFH6_9BURK</name>
<keyword evidence="12" id="KW-1185">Reference proteome</keyword>
<dbReference type="InterPro" id="IPR010656">
    <property type="entry name" value="DctM"/>
</dbReference>
<evidence type="ECO:0000256" key="6">
    <source>
        <dbReference type="ARBA" id="ARBA00023136"/>
    </source>
</evidence>
<feature type="transmembrane region" description="Helical" evidence="9">
    <location>
        <begin position="403"/>
        <end position="422"/>
    </location>
</feature>
<evidence type="ECO:0000256" key="1">
    <source>
        <dbReference type="ARBA" id="ARBA00004429"/>
    </source>
</evidence>
<feature type="transmembrane region" description="Helical" evidence="9">
    <location>
        <begin position="599"/>
        <end position="632"/>
    </location>
</feature>
<gene>
    <name evidence="11" type="ORF">V6E02_09235</name>
</gene>
<sequence>MKKELVFGFTLMAIILLAIAIFTPWGHLTNGHIGLIMLCLIVVAMMMGFPSAFTLMGMGVAFSWYAYHSVNPDLAVQQTLDLAVQRTYGVMTSDVLIAVPLFLFMGYLVERANLIKKLFHAIHVATARIPGSLAVATLVTCAIFATATGIVGAVVTLMGLLALPAMLRAGYDTKLSAGVIAAGGTLGILIPPSIMLIVYGATAGVSVVQLYAGAFFPGLLLAGLYIVYVMVMATIKPHWAPRLSAQDRAVPLPPHMTELASRYGRLALPSLLRAVIAGVPGIPRAKVWKELLVASLPALAFILIMGLTWNALTKPDESYDTSGLVEMGVSTEALDHGDTGNAPGVSEPPAEETVPGVSEPPAEEAAPAEPPAVAEAPAVVPGVAKPPQAAPVGAAPRHPTPQWFWKVLGAGIAILAVIYLLFNFARLEVFRMLLTSFFPLAVMILGVLGSIVFGLATPTEAAAIGALGGFVLAAIYMALEKPREQRKRWWPSWIVLWGVFLASIVWFVLYQAQVTTHPVPKWLGTLSMFAFLIWAVLVIWQVKLAPMLKEAVFLTAKTSAMVCWLFVGSSLYSAAFSLLGGQEVVEQWVLSLNMTPVQFLLLTQTIIFILGWPLEWTEIIVIFMPIFVPLLAHFNIDPLFFGLLVALNLQTAFLSPPMAPSAFYLKGVAPPNVTLGQIFAGSMPFLLLVLVSMTLLYLWPQIGLWLPAQLYK</sequence>
<dbReference type="Pfam" id="PF06808">
    <property type="entry name" value="DctM"/>
    <property type="match status" value="2"/>
</dbReference>
<feature type="transmembrane region" description="Helical" evidence="9">
    <location>
        <begin position="87"/>
        <end position="109"/>
    </location>
</feature>
<dbReference type="RefSeq" id="WP_347308506.1">
    <property type="nucleotide sequence ID" value="NZ_JBAJEX010000007.1"/>
</dbReference>
<feature type="transmembrane region" description="Helical" evidence="9">
    <location>
        <begin position="678"/>
        <end position="699"/>
    </location>
</feature>
<feature type="transmembrane region" description="Helical" evidence="9">
    <location>
        <begin position="6"/>
        <end position="23"/>
    </location>
</feature>
<proteinExistence type="predicted"/>
<feature type="transmembrane region" description="Helical" evidence="9">
    <location>
        <begin position="211"/>
        <end position="235"/>
    </location>
</feature>
<evidence type="ECO:0000256" key="4">
    <source>
        <dbReference type="ARBA" id="ARBA00022692"/>
    </source>
</evidence>
<evidence type="ECO:0000256" key="9">
    <source>
        <dbReference type="SAM" id="Phobius"/>
    </source>
</evidence>
<reference evidence="11 12" key="1">
    <citation type="submission" date="2024-02" db="EMBL/GenBank/DDBJ databases">
        <title>New thermophilic sulfur-oxidizing bacteria from a hot springs of the Uzon caldera (Kamchatka, Russia).</title>
        <authorList>
            <person name="Dukat A.M."/>
            <person name="Elcheninov A.G."/>
            <person name="Frolov E.N."/>
        </authorList>
    </citation>
    <scope>NUCLEOTIDE SEQUENCE [LARGE SCALE GENOMIC DNA]</scope>
    <source>
        <strain evidence="11 12">AK1</strain>
    </source>
</reference>
<feature type="transmembrane region" description="Helical" evidence="9">
    <location>
        <begin position="434"/>
        <end position="455"/>
    </location>
</feature>
<feature type="transmembrane region" description="Helical" evidence="9">
    <location>
        <begin position="522"/>
        <end position="540"/>
    </location>
</feature>
<feature type="transmembrane region" description="Helical" evidence="9">
    <location>
        <begin position="142"/>
        <end position="163"/>
    </location>
</feature>
<keyword evidence="5 9" id="KW-1133">Transmembrane helix</keyword>
<feature type="transmembrane region" description="Helical" evidence="9">
    <location>
        <begin position="461"/>
        <end position="479"/>
    </location>
</feature>
<feature type="compositionally biased region" description="Low complexity" evidence="8">
    <location>
        <begin position="354"/>
        <end position="371"/>
    </location>
</feature>
<evidence type="ECO:0000256" key="7">
    <source>
        <dbReference type="RuleBase" id="RU369079"/>
    </source>
</evidence>
<evidence type="ECO:0000259" key="10">
    <source>
        <dbReference type="Pfam" id="PF06808"/>
    </source>
</evidence>
<feature type="transmembrane region" description="Helical" evidence="9">
    <location>
        <begin position="175"/>
        <end position="199"/>
    </location>
</feature>
<feature type="region of interest" description="Disordered" evidence="8">
    <location>
        <begin position="333"/>
        <end position="371"/>
    </location>
</feature>
<dbReference type="PANTHER" id="PTHR33362">
    <property type="entry name" value="SIALIC ACID TRAP TRANSPORTER PERMEASE PROTEIN SIAT-RELATED"/>
    <property type="match status" value="1"/>
</dbReference>
<feature type="transmembrane region" description="Helical" evidence="9">
    <location>
        <begin position="561"/>
        <end position="579"/>
    </location>
</feature>
<keyword evidence="2" id="KW-1003">Cell membrane</keyword>
<comment type="function">
    <text evidence="7">Part of the tripartite ATP-independent periplasmic (TRAP) transport system.</text>
</comment>
<dbReference type="PANTHER" id="PTHR33362:SF7">
    <property type="entry name" value="SLL1103 PROTEIN"/>
    <property type="match status" value="1"/>
</dbReference>
<feature type="transmembrane region" description="Helical" evidence="9">
    <location>
        <begin position="291"/>
        <end position="312"/>
    </location>
</feature>
<protein>
    <submittedName>
        <fullName evidence="11">TRAP transporter large permease subunit</fullName>
    </submittedName>
</protein>
<comment type="caution">
    <text evidence="11">The sequence shown here is derived from an EMBL/GenBank/DDBJ whole genome shotgun (WGS) entry which is preliminary data.</text>
</comment>
<dbReference type="EMBL" id="JBAJEX010000007">
    <property type="protein sequence ID" value="MEO1767395.1"/>
    <property type="molecule type" value="Genomic_DNA"/>
</dbReference>
<keyword evidence="3 7" id="KW-0997">Cell inner membrane</keyword>